<name>A0A9P8RL79_9PEZI</name>
<dbReference type="GeneID" id="70125572"/>
<proteinExistence type="predicted"/>
<dbReference type="EMBL" id="JAGPXC010000008">
    <property type="protein sequence ID" value="KAH6647881.1"/>
    <property type="molecule type" value="Genomic_DNA"/>
</dbReference>
<reference evidence="2" key="1">
    <citation type="journal article" date="2021" name="Nat. Commun.">
        <title>Genetic determinants of endophytism in the Arabidopsis root mycobiome.</title>
        <authorList>
            <person name="Mesny F."/>
            <person name="Miyauchi S."/>
            <person name="Thiergart T."/>
            <person name="Pickel B."/>
            <person name="Atanasova L."/>
            <person name="Karlsson M."/>
            <person name="Huettel B."/>
            <person name="Barry K.W."/>
            <person name="Haridas S."/>
            <person name="Chen C."/>
            <person name="Bauer D."/>
            <person name="Andreopoulos W."/>
            <person name="Pangilinan J."/>
            <person name="LaButti K."/>
            <person name="Riley R."/>
            <person name="Lipzen A."/>
            <person name="Clum A."/>
            <person name="Drula E."/>
            <person name="Henrissat B."/>
            <person name="Kohler A."/>
            <person name="Grigoriev I.V."/>
            <person name="Martin F.M."/>
            <person name="Hacquard S."/>
        </authorList>
    </citation>
    <scope>NUCLEOTIDE SEQUENCE</scope>
    <source>
        <strain evidence="2">MPI-SDFR-AT-0073</strain>
    </source>
</reference>
<evidence type="ECO:0000313" key="3">
    <source>
        <dbReference type="Proteomes" id="UP000758603"/>
    </source>
</evidence>
<sequence length="86" mass="9685">MYRGDMEVHRERMNISNSRAAKSNKNRILVAIDFGTTYSAIAWVRATARGGSQPQGIIQNWPGKANTEDKVPTKMGLPRQRPEDEI</sequence>
<protein>
    <submittedName>
        <fullName evidence="2">Uncharacterized protein</fullName>
    </submittedName>
</protein>
<dbReference type="OrthoDB" id="2963168at2759"/>
<gene>
    <name evidence="2" type="ORF">BKA67DRAFT_400118</name>
</gene>
<dbReference type="RefSeq" id="XP_045954393.1">
    <property type="nucleotide sequence ID" value="XM_046096680.1"/>
</dbReference>
<comment type="caution">
    <text evidence="2">The sequence shown here is derived from an EMBL/GenBank/DDBJ whole genome shotgun (WGS) entry which is preliminary data.</text>
</comment>
<evidence type="ECO:0000256" key="1">
    <source>
        <dbReference type="SAM" id="MobiDB-lite"/>
    </source>
</evidence>
<dbReference type="AlphaFoldDB" id="A0A9P8RL79"/>
<feature type="region of interest" description="Disordered" evidence="1">
    <location>
        <begin position="52"/>
        <end position="86"/>
    </location>
</feature>
<organism evidence="2 3">
    <name type="scientific">Truncatella angustata</name>
    <dbReference type="NCBI Taxonomy" id="152316"/>
    <lineage>
        <taxon>Eukaryota</taxon>
        <taxon>Fungi</taxon>
        <taxon>Dikarya</taxon>
        <taxon>Ascomycota</taxon>
        <taxon>Pezizomycotina</taxon>
        <taxon>Sordariomycetes</taxon>
        <taxon>Xylariomycetidae</taxon>
        <taxon>Amphisphaeriales</taxon>
        <taxon>Sporocadaceae</taxon>
        <taxon>Truncatella</taxon>
    </lineage>
</organism>
<keyword evidence="3" id="KW-1185">Reference proteome</keyword>
<dbReference type="Proteomes" id="UP000758603">
    <property type="component" value="Unassembled WGS sequence"/>
</dbReference>
<accession>A0A9P8RL79</accession>
<dbReference type="Gene3D" id="3.30.420.40">
    <property type="match status" value="1"/>
</dbReference>
<evidence type="ECO:0000313" key="2">
    <source>
        <dbReference type="EMBL" id="KAH6647881.1"/>
    </source>
</evidence>